<feature type="repeat" description="WD" evidence="3">
    <location>
        <begin position="873"/>
        <end position="906"/>
    </location>
</feature>
<dbReference type="InterPro" id="IPR001387">
    <property type="entry name" value="Cro/C1-type_HTH"/>
</dbReference>
<evidence type="ECO:0000256" key="1">
    <source>
        <dbReference type="ARBA" id="ARBA00022574"/>
    </source>
</evidence>
<reference evidence="5 6" key="1">
    <citation type="submission" date="2017-04" db="EMBL/GenBank/DDBJ databases">
        <title>Complete Genome Sequence of Streptomyces gilvosporeus F607, a Capable Producer of Natamycin.</title>
        <authorList>
            <person name="Zong G."/>
            <person name="Zhong C."/>
            <person name="Fu J."/>
            <person name="Qin R."/>
            <person name="Cao G."/>
        </authorList>
    </citation>
    <scope>NUCLEOTIDE SEQUENCE [LARGE SCALE GENOMIC DNA]</scope>
    <source>
        <strain evidence="5 6">F607</strain>
    </source>
</reference>
<dbReference type="InterPro" id="IPR015943">
    <property type="entry name" value="WD40/YVTN_repeat-like_dom_sf"/>
</dbReference>
<proteinExistence type="predicted"/>
<feature type="repeat" description="WD" evidence="3">
    <location>
        <begin position="1233"/>
        <end position="1274"/>
    </location>
</feature>
<keyword evidence="6" id="KW-1185">Reference proteome</keyword>
<dbReference type="CDD" id="cd00267">
    <property type="entry name" value="ABC_ATPase"/>
    <property type="match status" value="1"/>
</dbReference>
<dbReference type="InterPro" id="IPR020472">
    <property type="entry name" value="WD40_PAC1"/>
</dbReference>
<evidence type="ECO:0000256" key="3">
    <source>
        <dbReference type="PROSITE-ProRule" id="PRU00221"/>
    </source>
</evidence>
<dbReference type="CDD" id="cd00200">
    <property type="entry name" value="WD40"/>
    <property type="match status" value="2"/>
</dbReference>
<feature type="repeat" description="WD" evidence="3">
    <location>
        <begin position="1002"/>
        <end position="1034"/>
    </location>
</feature>
<dbReference type="InterPro" id="IPR011047">
    <property type="entry name" value="Quinoprotein_ADH-like_sf"/>
</dbReference>
<dbReference type="InterPro" id="IPR027417">
    <property type="entry name" value="P-loop_NTPase"/>
</dbReference>
<feature type="repeat" description="WD" evidence="3">
    <location>
        <begin position="919"/>
        <end position="952"/>
    </location>
</feature>
<feature type="repeat" description="WD" evidence="3">
    <location>
        <begin position="1094"/>
        <end position="1129"/>
    </location>
</feature>
<feature type="repeat" description="WD" evidence="3">
    <location>
        <begin position="965"/>
        <end position="998"/>
    </location>
</feature>
<dbReference type="SUPFAM" id="SSF52540">
    <property type="entry name" value="P-loop containing nucleoside triphosphate hydrolases"/>
    <property type="match status" value="1"/>
</dbReference>
<feature type="repeat" description="WD" evidence="3">
    <location>
        <begin position="781"/>
        <end position="814"/>
    </location>
</feature>
<feature type="domain" description="HTH cro/C1-type" evidence="4">
    <location>
        <begin position="78"/>
        <end position="134"/>
    </location>
</feature>
<dbReference type="PROSITE" id="PS00678">
    <property type="entry name" value="WD_REPEATS_1"/>
    <property type="match status" value="10"/>
</dbReference>
<evidence type="ECO:0000313" key="6">
    <source>
        <dbReference type="Proteomes" id="UP000192726"/>
    </source>
</evidence>
<dbReference type="Gene3D" id="2.130.10.10">
    <property type="entry name" value="YVTN repeat-like/Quinoprotein amine dehydrogenase"/>
    <property type="match status" value="6"/>
</dbReference>
<evidence type="ECO:0000313" key="5">
    <source>
        <dbReference type="EMBL" id="ARF53036.1"/>
    </source>
</evidence>
<dbReference type="InterPro" id="IPR001680">
    <property type="entry name" value="WD40_rpt"/>
</dbReference>
<dbReference type="PROSITE" id="PS50294">
    <property type="entry name" value="WD_REPEATS_REGION"/>
    <property type="match status" value="14"/>
</dbReference>
<name>A0A1V0TJC0_9ACTN</name>
<dbReference type="InterPro" id="IPR019775">
    <property type="entry name" value="WD40_repeat_CS"/>
</dbReference>
<keyword evidence="2" id="KW-0677">Repeat</keyword>
<dbReference type="Proteomes" id="UP000192726">
    <property type="component" value="Chromosome"/>
</dbReference>
<dbReference type="Pfam" id="PF13560">
    <property type="entry name" value="HTH_31"/>
    <property type="match status" value="1"/>
</dbReference>
<feature type="repeat" description="WD" evidence="3">
    <location>
        <begin position="835"/>
        <end position="869"/>
    </location>
</feature>
<evidence type="ECO:0000259" key="4">
    <source>
        <dbReference type="SMART" id="SM00530"/>
    </source>
</evidence>
<feature type="repeat" description="WD" evidence="3">
    <location>
        <begin position="735"/>
        <end position="768"/>
    </location>
</feature>
<organism evidence="5 6">
    <name type="scientific">Streptomyces gilvosporeus</name>
    <dbReference type="NCBI Taxonomy" id="553510"/>
    <lineage>
        <taxon>Bacteria</taxon>
        <taxon>Bacillati</taxon>
        <taxon>Actinomycetota</taxon>
        <taxon>Actinomycetes</taxon>
        <taxon>Kitasatosporales</taxon>
        <taxon>Streptomycetaceae</taxon>
        <taxon>Streptomyces</taxon>
    </lineage>
</organism>
<protein>
    <recommendedName>
        <fullName evidence="4">HTH cro/C1-type domain-containing protein</fullName>
    </recommendedName>
</protein>
<sequence length="1347" mass="143560">MRPRDPSPVGDGGSPASAVANSVLRQAALSGVGEAAPDNRLRTISSPRHFTDRGAVQVPRKETPLEDDGSALTDFAAGLRLLRDKAGKPTYRQLAAKAHYSSTTLADAAGGRKLPSLEVTLAFVRACGGDEEEWRARWHEVAAGLAPASPSGRDRAGTEEDRPCPYVGLAAFQQEDASWFFGRERLTDDLVTRVRADRFVAVFGASGSGKSSLLRAGLIPSVSGGDADGGPEWPALLFTPGAHPLEECAARLAAFAGGTAPALHRELSGDPRALHQAVLQALATRDCPDGTDLLLVVDQFEEVFTLCRSKDERDGFVTALLTAAQAANSRTRVVIGVRADFYASCSEHPELVAALQDAQLLVGPMSTEDLRRAVSRPAVRSECAVETALLARVVAEATGQTNVLPLVSHAMRETWLRRRGNTLTLSGYEAAGGIPHALANTAEALYQQLSAEQQRLTRSVLLRMVALGEGTDDTKRPVPRADLGPDTGAVLDLLARARLVTLDRDGAELTHEALLHAWPRLRRWIDEDRAGLVMHQQITEAAAVWQRQGRDPGALYRGGVLAAARQWAATRGDALVPGPRVEEFLAASVRHAGRATRLLRAGIAVVCVLVLVASVAAVVAFNKSATAQAERNNAIAGQVAEVQAQADQLRETDPSLAAQLDIAAYRIRPQPLLRTDLISAAGAPVSRPLAAGSGTVYAVAYSPDRRTLAAAGADGLIRLWNVADPADPVPLGRPVASHSQWVYWLAFSPDGRTLASAGRDRTVRLWNVTRPAHPAPWGPPLTGHKSYVFSVSFSRDGHTLASASDDGTVRLWNVADPVHPQRLGQPLKGHDHGAVASAAFSPDGRTLASAGHDHTIRLWDVADPARPRRLGQLTGFKDTAYAVAFSPDGRLLAGVGNDRTVRLWNVADPADPVPLGAPLTAHHDSVYAVAFSPDGRVMATAGADHTVRLWNVMDPSAPVPIGQPLTGHTEYVYWLAFSPDGHSLASAGADHTVRLWHLPSTLLPDPSYVNTVAFSPVRHILASGSTDSTVRLWNDADPARPTLLGRPLTGHHNAVRKVAFRPDGRFLASASRDGTIRLWDVRNPARAALVGQPLTGHRGEVNSVAFSPDGRTLASAGLHDKQVRLWDVSRPAHATGLGEPLTAHSGPVTAVAFSPRGHVLATASSDDTTRLWDVTRPARPVPLGHPLAVRSGGVYGVAFSPDGRTLATANVDHTVRLWNVTDPARPRTLAEPLTGHTSFVYAIAFSPDGHTLASSSDDHTVDLWNVTDPDHPSQLGTALVGHTGPIDDVAFGPDGHTLASASDDRTLRLWTLEPDRAIRRLCAATGGVTARQWHQYVPELALNQPCS</sequence>
<dbReference type="SUPFAM" id="SSF50998">
    <property type="entry name" value="Quinoprotein alcohol dehydrogenase-like"/>
    <property type="match status" value="2"/>
</dbReference>
<dbReference type="PRINTS" id="PR00320">
    <property type="entry name" value="GPROTEINBRPT"/>
</dbReference>
<feature type="repeat" description="WD" evidence="3">
    <location>
        <begin position="1187"/>
        <end position="1228"/>
    </location>
</feature>
<evidence type="ECO:0000256" key="2">
    <source>
        <dbReference type="ARBA" id="ARBA00022737"/>
    </source>
</evidence>
<feature type="repeat" description="WD" evidence="3">
    <location>
        <begin position="1048"/>
        <end position="1089"/>
    </location>
</feature>
<dbReference type="PANTHER" id="PTHR22847">
    <property type="entry name" value="WD40 REPEAT PROTEIN"/>
    <property type="match status" value="1"/>
</dbReference>
<dbReference type="SMART" id="SM00530">
    <property type="entry name" value="HTH_XRE"/>
    <property type="match status" value="1"/>
</dbReference>
<feature type="repeat" description="WD" evidence="3">
    <location>
        <begin position="1279"/>
        <end position="1320"/>
    </location>
</feature>
<dbReference type="Pfam" id="PF20703">
    <property type="entry name" value="nSTAND1"/>
    <property type="match status" value="1"/>
</dbReference>
<dbReference type="SMART" id="SM00320">
    <property type="entry name" value="WD40"/>
    <property type="match status" value="14"/>
</dbReference>
<dbReference type="KEGG" id="sgv:B1H19_01510"/>
<dbReference type="CDD" id="cd00093">
    <property type="entry name" value="HTH_XRE"/>
    <property type="match status" value="1"/>
</dbReference>
<feature type="repeat" description="WD" evidence="3">
    <location>
        <begin position="689"/>
        <end position="722"/>
    </location>
</feature>
<accession>A0A1V0TJC0</accession>
<dbReference type="EMBL" id="CP020569">
    <property type="protein sequence ID" value="ARF53036.1"/>
    <property type="molecule type" value="Genomic_DNA"/>
</dbReference>
<dbReference type="Pfam" id="PF00400">
    <property type="entry name" value="WD40"/>
    <property type="match status" value="14"/>
</dbReference>
<dbReference type="PROSITE" id="PS50082">
    <property type="entry name" value="WD_REPEATS_2"/>
    <property type="match status" value="14"/>
</dbReference>
<dbReference type="STRING" id="553510.B1H19_01510"/>
<dbReference type="InterPro" id="IPR049052">
    <property type="entry name" value="nSTAND1"/>
</dbReference>
<gene>
    <name evidence="5" type="ORF">B1H19_01510</name>
</gene>
<dbReference type="OrthoDB" id="134501at2"/>
<keyword evidence="1 3" id="KW-0853">WD repeat</keyword>
<feature type="repeat" description="WD" evidence="3">
    <location>
        <begin position="1141"/>
        <end position="1174"/>
    </location>
</feature>
<dbReference type="PANTHER" id="PTHR22847:SF637">
    <property type="entry name" value="WD REPEAT DOMAIN 5B"/>
    <property type="match status" value="1"/>
</dbReference>